<dbReference type="Gene3D" id="1.10.10.60">
    <property type="entry name" value="Homeodomain-like"/>
    <property type="match status" value="1"/>
</dbReference>
<evidence type="ECO:0000256" key="3">
    <source>
        <dbReference type="ARBA" id="ARBA00023163"/>
    </source>
</evidence>
<feature type="domain" description="HTH araC/xylS-type" evidence="4">
    <location>
        <begin position="187"/>
        <end position="287"/>
    </location>
</feature>
<dbReference type="SUPFAM" id="SSF46689">
    <property type="entry name" value="Homeodomain-like"/>
    <property type="match status" value="1"/>
</dbReference>
<dbReference type="InterPro" id="IPR003313">
    <property type="entry name" value="AraC-bd"/>
</dbReference>
<dbReference type="InterPro" id="IPR011051">
    <property type="entry name" value="RmlC_Cupin_sf"/>
</dbReference>
<dbReference type="PANTHER" id="PTHR11019:SF159">
    <property type="entry name" value="TRANSCRIPTIONAL REGULATOR-RELATED"/>
    <property type="match status" value="1"/>
</dbReference>
<dbReference type="InterPro" id="IPR018060">
    <property type="entry name" value="HTH_AraC"/>
</dbReference>
<keyword evidence="6" id="KW-1185">Reference proteome</keyword>
<dbReference type="PANTHER" id="PTHR11019">
    <property type="entry name" value="HTH-TYPE TRANSCRIPTIONAL REGULATOR NIMR"/>
    <property type="match status" value="1"/>
</dbReference>
<evidence type="ECO:0000256" key="2">
    <source>
        <dbReference type="ARBA" id="ARBA00023125"/>
    </source>
</evidence>
<accession>A0ABS0YGR9</accession>
<dbReference type="PROSITE" id="PS01124">
    <property type="entry name" value="HTH_ARAC_FAMILY_2"/>
    <property type="match status" value="1"/>
</dbReference>
<keyword evidence="3" id="KW-0804">Transcription</keyword>
<organism evidence="5 6">
    <name type="scientific">Geomonas anaerohicana</name>
    <dbReference type="NCBI Taxonomy" id="2798583"/>
    <lineage>
        <taxon>Bacteria</taxon>
        <taxon>Pseudomonadati</taxon>
        <taxon>Thermodesulfobacteriota</taxon>
        <taxon>Desulfuromonadia</taxon>
        <taxon>Geobacterales</taxon>
        <taxon>Geobacteraceae</taxon>
        <taxon>Geomonas</taxon>
    </lineage>
</organism>
<evidence type="ECO:0000313" key="6">
    <source>
        <dbReference type="Proteomes" id="UP000614714"/>
    </source>
</evidence>
<evidence type="ECO:0000259" key="4">
    <source>
        <dbReference type="PROSITE" id="PS01124"/>
    </source>
</evidence>
<sequence length="291" mass="32042">MLSSFANDDDNTLPSPRLSCYKQPMSVAKLPKLTPIEIGWRSDPHLPVIPLAMEVRQAGCAAPHAHPRGQLIYASRGVMRVVSGTEVLVVPPSQAVWVPPDVEHEVYFPGEVSLRNLFLERGVSGRLPDQCTILKVSPLLRELILKAVTIGESYLPESAGYRLMTVLIDELCQAEPTELRLPMGHDERLQRAIEKMVADPGAVETIEALASVACTTPRTLARLFVRETGLTFGAWKKRLILQEAIERLASGQNVTTVAFDLGYQSLSAFIEMFRQSLGASPGQYLKDTPPM</sequence>
<name>A0ABS0YGR9_9BACT</name>
<dbReference type="InterPro" id="IPR020449">
    <property type="entry name" value="Tscrpt_reg_AraC-type_HTH"/>
</dbReference>
<dbReference type="Pfam" id="PF02311">
    <property type="entry name" value="AraC_binding"/>
    <property type="match status" value="1"/>
</dbReference>
<proteinExistence type="predicted"/>
<dbReference type="SMART" id="SM00342">
    <property type="entry name" value="HTH_ARAC"/>
    <property type="match status" value="1"/>
</dbReference>
<comment type="caution">
    <text evidence="5">The sequence shown here is derived from an EMBL/GenBank/DDBJ whole genome shotgun (WGS) entry which is preliminary data.</text>
</comment>
<evidence type="ECO:0000256" key="1">
    <source>
        <dbReference type="ARBA" id="ARBA00023015"/>
    </source>
</evidence>
<protein>
    <submittedName>
        <fullName evidence="5">Helix-turn-helix transcriptional regulator</fullName>
    </submittedName>
</protein>
<dbReference type="Proteomes" id="UP000614714">
    <property type="component" value="Unassembled WGS sequence"/>
</dbReference>
<keyword evidence="1" id="KW-0805">Transcription regulation</keyword>
<dbReference type="InterPro" id="IPR009057">
    <property type="entry name" value="Homeodomain-like_sf"/>
</dbReference>
<dbReference type="Pfam" id="PF12833">
    <property type="entry name" value="HTH_18"/>
    <property type="match status" value="1"/>
</dbReference>
<dbReference type="EMBL" id="JAEMHL010000008">
    <property type="protein sequence ID" value="MBJ6751490.1"/>
    <property type="molecule type" value="Genomic_DNA"/>
</dbReference>
<keyword evidence="2" id="KW-0238">DNA-binding</keyword>
<dbReference type="PRINTS" id="PR00032">
    <property type="entry name" value="HTHARAC"/>
</dbReference>
<dbReference type="SUPFAM" id="SSF51182">
    <property type="entry name" value="RmlC-like cupins"/>
    <property type="match status" value="1"/>
</dbReference>
<evidence type="ECO:0000313" key="5">
    <source>
        <dbReference type="EMBL" id="MBJ6751490.1"/>
    </source>
</evidence>
<gene>
    <name evidence="5" type="ORF">JFN91_14845</name>
</gene>
<dbReference type="Gene3D" id="2.60.120.10">
    <property type="entry name" value="Jelly Rolls"/>
    <property type="match status" value="1"/>
</dbReference>
<reference evidence="5 6" key="1">
    <citation type="submission" date="2020-12" db="EMBL/GenBank/DDBJ databases">
        <title>Geomonas sp. Red421, isolated from paddy soil.</title>
        <authorList>
            <person name="Xu Z."/>
            <person name="Zhang Z."/>
            <person name="Masuda Y."/>
            <person name="Itoh H."/>
            <person name="Senoo K."/>
        </authorList>
    </citation>
    <scope>NUCLEOTIDE SEQUENCE [LARGE SCALE GENOMIC DNA]</scope>
    <source>
        <strain evidence="5 6">Red421</strain>
    </source>
</reference>
<dbReference type="CDD" id="cd06124">
    <property type="entry name" value="cupin_NimR-like_N"/>
    <property type="match status" value="1"/>
</dbReference>
<dbReference type="InterPro" id="IPR014710">
    <property type="entry name" value="RmlC-like_jellyroll"/>
</dbReference>